<feature type="domain" description="Filamentous haemagglutinin FhaB/tRNA nuclease CdiA-like TPS" evidence="2">
    <location>
        <begin position="152"/>
        <end position="267"/>
    </location>
</feature>
<feature type="compositionally biased region" description="Basic and acidic residues" evidence="1">
    <location>
        <begin position="4404"/>
        <end position="4413"/>
    </location>
</feature>
<dbReference type="InterPro" id="IPR008638">
    <property type="entry name" value="FhaB/CdiA-like_TPS"/>
</dbReference>
<dbReference type="InterPro" id="IPR011050">
    <property type="entry name" value="Pectin_lyase_fold/virulence"/>
</dbReference>
<dbReference type="Pfam" id="PF12545">
    <property type="entry name" value="DUF3739"/>
    <property type="match status" value="1"/>
</dbReference>
<dbReference type="SMART" id="SM00912">
    <property type="entry name" value="Haemagg_act"/>
    <property type="match status" value="1"/>
</dbReference>
<feature type="compositionally biased region" description="Basic and acidic residues" evidence="1">
    <location>
        <begin position="4364"/>
        <end position="4379"/>
    </location>
</feature>
<dbReference type="HOGENOM" id="CLU_000163_1_0_5"/>
<dbReference type="NCBIfam" id="TIGR01901">
    <property type="entry name" value="adhes_NPXG"/>
    <property type="match status" value="1"/>
</dbReference>
<dbReference type="eggNOG" id="COG3210">
    <property type="taxonomic scope" value="Bacteria"/>
</dbReference>
<reference evidence="3" key="1">
    <citation type="submission" date="2006-09" db="EMBL/GenBank/DDBJ databases">
        <title>Complete sequence of Rhodopseudomonas palustris BisA53.</title>
        <authorList>
            <consortium name="US DOE Joint Genome Institute"/>
            <person name="Copeland A."/>
            <person name="Lucas S."/>
            <person name="Lapidus A."/>
            <person name="Barry K."/>
            <person name="Detter J.C."/>
            <person name="Glavina del Rio T."/>
            <person name="Hammon N."/>
            <person name="Israni S."/>
            <person name="Dalin E."/>
            <person name="Tice H."/>
            <person name="Pitluck S."/>
            <person name="Chain P."/>
            <person name="Malfatti S."/>
            <person name="Shin M."/>
            <person name="Vergez L."/>
            <person name="Schmutz J."/>
            <person name="Larimer F."/>
            <person name="Land M."/>
            <person name="Hauser L."/>
            <person name="Pelletier D.A."/>
            <person name="Kyrpides N."/>
            <person name="Kim E."/>
            <person name="Harwood C.S."/>
            <person name="Oda Y."/>
            <person name="Richardson P."/>
        </authorList>
    </citation>
    <scope>NUCLEOTIDE SEQUENCE [LARGE SCALE GENOMIC DNA]</scope>
    <source>
        <strain evidence="3">BisA53</strain>
    </source>
</reference>
<dbReference type="STRING" id="316055.RPE_3475"/>
<gene>
    <name evidence="3" type="ordered locus">RPE_3475</name>
</gene>
<dbReference type="Gene3D" id="2.160.20.10">
    <property type="entry name" value="Single-stranded right-handed beta-helix, Pectin lyase-like"/>
    <property type="match status" value="1"/>
</dbReference>
<evidence type="ECO:0000259" key="2">
    <source>
        <dbReference type="SMART" id="SM00912"/>
    </source>
</evidence>
<evidence type="ECO:0000256" key="1">
    <source>
        <dbReference type="SAM" id="MobiDB-lite"/>
    </source>
</evidence>
<name>Q07KX9_RHOP5</name>
<accession>Q07KX9</accession>
<organism evidence="3">
    <name type="scientific">Rhodopseudomonas palustris (strain BisA53)</name>
    <dbReference type="NCBI Taxonomy" id="316055"/>
    <lineage>
        <taxon>Bacteria</taxon>
        <taxon>Pseudomonadati</taxon>
        <taxon>Pseudomonadota</taxon>
        <taxon>Alphaproteobacteria</taxon>
        <taxon>Hyphomicrobiales</taxon>
        <taxon>Nitrobacteraceae</taxon>
        <taxon>Rhodopseudomonas</taxon>
    </lineage>
</organism>
<dbReference type="SUPFAM" id="SSF51126">
    <property type="entry name" value="Pectin lyase-like"/>
    <property type="match status" value="1"/>
</dbReference>
<feature type="region of interest" description="Disordered" evidence="1">
    <location>
        <begin position="4352"/>
        <end position="4413"/>
    </location>
</feature>
<dbReference type="Pfam" id="PF05860">
    <property type="entry name" value="TPS"/>
    <property type="match status" value="1"/>
</dbReference>
<dbReference type="KEGG" id="rpe:RPE_3475"/>
<dbReference type="EMBL" id="CP000463">
    <property type="protein sequence ID" value="ABJ07405.1"/>
    <property type="molecule type" value="Genomic_DNA"/>
</dbReference>
<sequence length="4413" mass="444096">MEARRCSGGFRLVRVALVSLRRSLRRQNASRPSVVSRTENVRRPSAGSRHALLAGVSVVVLLLAAPANARSPGGGGASPGSGAVSAATSAASNAAQQAAAAAKQSQAALLRATQGMQAVQAAARAAARATSSSFNGLGAGALNPVANPNSTTDGLTSWTGANLPTQSVSAGRYDVNVRQTQSRAILSWDSFNVGSATTLTFDQQGNANWVALNRVVGNAAAPSRILGTVKADGTVLVINQNGIIFGGGAQVNVGSLIASTLEVGRSAHMVNNKLTERTIAQRNDEFLDYGLTGYAETNGTSHTFSGLTGNPSGTNTAAVTVEQGALLNAADGGMILLLAPNVSNAGTLSVAEGQVSLASGSSGAILAAYDGSATSADPYIRGYGIGSSGGTASNSGLIEADRGYISIGGSGGSTVNFGILRATTSVSRNGTIDVKGDSIRLAPGSIISIAADSNGETIPQDASSLSAFKSSQVRISSLNVTMESGATISAPSGTVTIGVAAGSGLEDAGGYNSDLIGRITIESGATIDVAGLKDVSVPVSSYNLSILLKKNELADSGGYQDSFLNGATVMIDARRSGVRSDGVAWIGSPLLSAAAYYEAVGVTAAQLMTKGGNVILGTNAGVTSAGLAPSVTVKPGATIDISGGWVTYEAGLVTTTMLLTSTGRIVDIGSADLSNSYVAIASGGFTRDHARWGVTETWTNVLRSGGHYEAAYAEGRDAGSLTAKSAQVLLNGVVNGQIYPGLRQIAKGEVGSGTSSIYGDQRDVQAANTQLPVGGMLLVQSLGRSTSDITVGGGDIRVVAAADYAPASGATVLSDALLSGSGLSQVSLWTSGAISVANNATVSLAAGGVFDAYAGRSIDIAGSVTTPSGSIQLQTANFTTKGSVFRSDDNALLPGSFDITVTGALSVAGRWVNDYGKTGFDIAGPAYLDGGSISMLSAAGVTDAAAITVLNNTGVISSTDVSGSILLADAKLIDLSGGGRVAFDGSFKLTGKGGNLALINQSAFYQSKAVSYSFDEEHIYYGQMSGFRAHHLASGSDVPIPINPAAITSTVQFNADSIRAAGFAGGGSFTLWAPDVKFGSGSADDTALATALPLDFFQKGFASYDITSYKTALLPNAFVTAAGTGFGGVNAVLQTQTFSVKAGETLVLSQALLPSLLTGEQTSSLRGLATGADVNTVLSAAVPTEVWDQKPVDLTLDGMVELKVEAGGSINAAPGAVLTVAKLLNQGSIRLPGGSIRQQQTLPGVFDGRNEIIRAVHSLGDVLTIAADGRIVESEASKIAGKTNASLVMDDLVYLLGELEAADGIVLKAGSVTDLSGISVLDPRATDAAGRFDATIRSGKVYAGGSIVLTSPQTTPKSGFYGTARLAALQLKIGSYQPGGILSIAAGAAVDLDGAADRFDLPTVSLTTTATSLARRGLTPTAVWSDAGAISAPNGFMLSSDAILSAEGGSAEAEGGTLQLNDVVLTQDVADAANELAADQIMASGFTTLAALGSLSSQGDVALTLGRALVVASRPWDIGQDAGKPDTANKNAVVISSGGNLSITAPYIGLASSMDVLTTDTAGTAAANGITLHASKAFDISGAVLFDRSLASVNLISDGDLRLIGVQDYRISYFKAANVTNTALTGKLIVNGDLAIAAAQIYPATGTTFTVKTNLTTGAISFARSTATVPDAPYSAGGNLTVQAATIVQGGVIRVPLGSLTLAATGNLTLTDGSYTEVSANGLIIPYGTTTDGIEWYFSPTGGDAISAPPAKLLTLKGDSIKVASGAVVDVSGSGDVTAYEFAAGTGGSRDVLSRINDDGYTSKTGYTYAGGAQPYAIVPGLSDNAVAAYDPIYSASYSALSSVNGAGSRVLIDIGQGLNWYTLLPAQYATLPGGVLVVQQTGTTKLAVGSAYTRADGTVLAVGSYGNALSGAAQSSTALFAVQSQSVFEKFSSIKLTSGNGYFAKLAAKNKAVTPALAIDAGKLVLNAGSTLLIDAAVRAAAGEGGRGAKVDVGGSIIDIVSALPAQPAAGRLTVTASSLSNLNAESLLVGATRTDNADGSTTLSVSAGSITIANDAAHPIEAGEIVLAATDSITIADGAVITAIGTMADRRDGVYRIGDSSTSGTGALLRVANGPERLTSRSNFSNAARLDVGAATLSGTAIMFDSSGSVTLSDALVLNNAKTVALGAARIGLGVTDPSYQGVVVTAAMQAVLAQTAARLTLRSQTAIDIADGSYQFGDLRLDASMLAGTEGGAVTLSADSVTLGNSATSGYACDDCLAKSGSLEIKADTIHFSGGLVATKATTTAATVTTTLTADTRVILPAGTKTWSLDFGYQNLLDATPILLPAGTVVTLDAGTGVVSQLSAGTTLLAGSEISIPGLSFNAGGLNVTLPEGARYRSGTAIWTYNANQAVKLDGSVSVTLPTGTSVTLSTAVALQSKDFFGGVTLSAGNGIFVTGQNAGLDTGAAALTLHTPYLGDRAVSAAAGATVIPDLTLTTSGALRIDTLGAAALDLARLGGIPGTSLSLTGGSVAVSGSTLHASAGLVELISASALSLSNGAVVEVPDYTATFGDATDSTTATAAAGTVRLTAKAGDITLGTGTLVSVAGGSGNAGRLEISAVAGNVVFGGVIDGTAGSGGRGGVFALESGGGVDLVALNTLVGSYGFTGGFEVRSHSGDLVLDAGQILKSGSVVLTADGGFVNIAGTIDTSGVKGGNIALWGNKGVKLTSTATLDAHANGYADTDSRQAAAGDVTLGTDFIAGSTSTSTDGVISGTSGAITIAAGARIDISAHRPGNRAIPLANGYGYYYVDGDSGGTLRLRAPVIDNGAGRQTVNVDVASASSLVGAKSVVLEAFRRWDLAQVANSGHYTGVTLNNGTITLDVAAGLDTLSYDAATRTVSISDAGSGLNFLADRDASGSHETLVGFIQDFDVSASTAGLGGLAALTDSSGASIFRASPGVELAHEGNITLASSWNLAAGTVDVAGATAANLMKTESYNGVTVPYIVTGADAQVMASYTSMLYRTKGSVTGEAPILSLRAGGDLTLNGILNDGFFSFRDTSDATYLLSKIGIPGGSTTIGFGGGYSRNVIGSSQGSGMLLSFNSSNNSTYTSMLTKTVATGVAAAPLTYVPYASSANSAAPPQTRNPFASMDLLPTLAGTAQMTSSSYRLTGGASVARQGNTLSIGVDPAGIERGAAGSVVANGYSYSTTTTTGTTFNVGYQYSFFRSTNACRTTCASASSWLASVLSDSNTTGGIDTGYAYYWGTDPKYYNTAALGGGTGPKVLVSAPTTTSPNYLIDSPSDLVFVNLDLTSASLKITLKPSADGKDGWNAVTFRDYVKSGADPYLYALYYSNATAVTGSGASYTGNGGTAITGGNDFFTVVGIGGTAADNPFDGTQYKRLGLLVSVKTLNYILNTYIDPIFPSGSTTTTTTTTAVSGIIRTGTGDIGLAAAGNVDLRGGQAATSVSDAVAVYTAGQRASTTATTARDVSTGSTVAVNLAANMVAGGLYLSNGGDIGITAGRDVLGRSGGLLTTTAGTATDWIVNVPRIGNLSDSHLNPAGFTVGVGALAGGDITIAAGRDINDVPAIATSAARTAVLTLADGSSALALQDLAASDVAFTAGRDILGGRVSVSSGVATLAARRDIAAAAGSVLIGSVSSRGFDRKTRLSFDNGTATATAGRDLALRLSGSAGMSLSLLSAGDVSIVGSESTGGNATAILPGSVSITALTGDMTFNVLNGATDWASFTMMPDPNGQLVLLAGGSINPVTIIMSDVDPANLASTPFFPTDGTHAKTSNGLPVVTSTTTEAQKRLLHNEDITHASDPLPVFIAAGGDIRDVTLGLPKQARIIAGGDIVNMMFFGQNLAATDITRIAAGGDITATASQVVNAAKITLPTLHGNTFVIGGPGAFFLEAGGDIGPFLNSAVVQVTSFSSSCGCDISTPTTFGGGVMSVGYDWNPGLKSAVKAGGGGADLYVMFGLGAIGADYTALRDRYVDPANGAALTWGGYGTQLVQWMRTRHAAALLAAYGTTAVNDSQAYEAFTALSALEQRIFLLSEVYFNELEQVGVITSPSYQKYSRGYEAVNTLFPAANGFTANGLEGGAVETARVHTGNLDLRLATLQTTRGGDIRLLGPGGDIIAGSVVRTSTQAARRNYNTDVYGGTAVSTWAGAATSWYSHITAIDSIPVGLEGILTLRGGQVSSFTDGSLVLNQSRLFTKNGGDILAWSSNGDLNAGQGPKTSANFPPVVIDFDWDLYGEEDEQAGVSGAGIAAFQPAVGIKAPDVYLLAPRGIVDAGDAGVRVAGNLSIVAYQVRNADNVQVGGTVTGLQMPAAAPVAMTAPTQDNAANNAVKDVTQTGQNDRPSVIIVEVLGYGGGSGDTPPAPKEDDERRGKRSDRQGYDPNSMFRVVGSGELTEEQMSMLTADERRAVSGR</sequence>
<protein>
    <submittedName>
        <fullName evidence="3">Filamentous haemagglutinin family outer membrane protein</fullName>
    </submittedName>
</protein>
<dbReference type="InterPro" id="IPR012334">
    <property type="entry name" value="Pectin_lyas_fold"/>
</dbReference>
<proteinExistence type="predicted"/>
<evidence type="ECO:0000313" key="3">
    <source>
        <dbReference type="EMBL" id="ABJ07405.1"/>
    </source>
</evidence>
<dbReference type="InterPro" id="IPR021026">
    <property type="entry name" value="Filamn_hemagglutn_DUF3739"/>
</dbReference>
<dbReference type="OrthoDB" id="1776524at2"/>